<dbReference type="PROSITE" id="PS00036">
    <property type="entry name" value="BZIP_BASIC"/>
    <property type="match status" value="1"/>
</dbReference>
<proteinExistence type="predicted"/>
<dbReference type="Pfam" id="PF07716">
    <property type="entry name" value="bZIP_2"/>
    <property type="match status" value="1"/>
</dbReference>
<feature type="coiled-coil region" evidence="1">
    <location>
        <begin position="62"/>
        <end position="89"/>
    </location>
</feature>
<evidence type="ECO:0000256" key="1">
    <source>
        <dbReference type="SAM" id="Coils"/>
    </source>
</evidence>
<dbReference type="InterPro" id="IPR046347">
    <property type="entry name" value="bZIP_sf"/>
</dbReference>
<dbReference type="Gene3D" id="3.30.160.60">
    <property type="entry name" value="Classic Zinc Finger"/>
    <property type="match status" value="1"/>
</dbReference>
<dbReference type="SUPFAM" id="SSF57959">
    <property type="entry name" value="Leucine zipper domain"/>
    <property type="match status" value="1"/>
</dbReference>
<gene>
    <name evidence="4" type="ORF">FISHEDRAFT_9736</name>
</gene>
<dbReference type="InterPro" id="IPR004827">
    <property type="entry name" value="bZIP"/>
</dbReference>
<dbReference type="OrthoDB" id="2257100at2759"/>
<feature type="non-terminal residue" evidence="4">
    <location>
        <position position="1"/>
    </location>
</feature>
<sequence>LPLNAPIQSRNYVTESVTSRKPLPQSYLNKRRQRDVSVDSTSVSQATLDQIEANRRANTLAARKSRARRRDKQEQIEAKNEELDRLVNLWRTRASTLRQLL</sequence>
<dbReference type="AlphaFoldDB" id="A0A0D7A3N9"/>
<reference evidence="4 5" key="1">
    <citation type="journal article" date="2015" name="Fungal Genet. Biol.">
        <title>Evolution of novel wood decay mechanisms in Agaricales revealed by the genome sequences of Fistulina hepatica and Cylindrobasidium torrendii.</title>
        <authorList>
            <person name="Floudas D."/>
            <person name="Held B.W."/>
            <person name="Riley R."/>
            <person name="Nagy L.G."/>
            <person name="Koehler G."/>
            <person name="Ransdell A.S."/>
            <person name="Younus H."/>
            <person name="Chow J."/>
            <person name="Chiniquy J."/>
            <person name="Lipzen A."/>
            <person name="Tritt A."/>
            <person name="Sun H."/>
            <person name="Haridas S."/>
            <person name="LaButti K."/>
            <person name="Ohm R.A."/>
            <person name="Kues U."/>
            <person name="Blanchette R.A."/>
            <person name="Grigoriev I.V."/>
            <person name="Minto R.E."/>
            <person name="Hibbett D.S."/>
        </authorList>
    </citation>
    <scope>NUCLEOTIDE SEQUENCE [LARGE SCALE GENOMIC DNA]</scope>
    <source>
        <strain evidence="4 5">ATCC 64428</strain>
    </source>
</reference>
<protein>
    <recommendedName>
        <fullName evidence="3">BZIP domain-containing protein</fullName>
    </recommendedName>
</protein>
<feature type="domain" description="BZIP" evidence="3">
    <location>
        <begin position="55"/>
        <end position="68"/>
    </location>
</feature>
<feature type="compositionally biased region" description="Polar residues" evidence="2">
    <location>
        <begin position="1"/>
        <end position="19"/>
    </location>
</feature>
<evidence type="ECO:0000313" key="4">
    <source>
        <dbReference type="EMBL" id="KIY44526.1"/>
    </source>
</evidence>
<dbReference type="EMBL" id="KN882089">
    <property type="protein sequence ID" value="KIY44526.1"/>
    <property type="molecule type" value="Genomic_DNA"/>
</dbReference>
<dbReference type="GO" id="GO:0003700">
    <property type="term" value="F:DNA-binding transcription factor activity"/>
    <property type="evidence" value="ECO:0007669"/>
    <property type="project" value="InterPro"/>
</dbReference>
<evidence type="ECO:0000259" key="3">
    <source>
        <dbReference type="PROSITE" id="PS00036"/>
    </source>
</evidence>
<accession>A0A0D7A3N9</accession>
<dbReference type="Proteomes" id="UP000054144">
    <property type="component" value="Unassembled WGS sequence"/>
</dbReference>
<organism evidence="4 5">
    <name type="scientific">Fistulina hepatica ATCC 64428</name>
    <dbReference type="NCBI Taxonomy" id="1128425"/>
    <lineage>
        <taxon>Eukaryota</taxon>
        <taxon>Fungi</taxon>
        <taxon>Dikarya</taxon>
        <taxon>Basidiomycota</taxon>
        <taxon>Agaricomycotina</taxon>
        <taxon>Agaricomycetes</taxon>
        <taxon>Agaricomycetidae</taxon>
        <taxon>Agaricales</taxon>
        <taxon>Fistulinaceae</taxon>
        <taxon>Fistulina</taxon>
    </lineage>
</organism>
<keyword evidence="5" id="KW-1185">Reference proteome</keyword>
<feature type="region of interest" description="Disordered" evidence="2">
    <location>
        <begin position="1"/>
        <end position="44"/>
    </location>
</feature>
<feature type="non-terminal residue" evidence="4">
    <location>
        <position position="101"/>
    </location>
</feature>
<name>A0A0D7A3N9_9AGAR</name>
<evidence type="ECO:0000313" key="5">
    <source>
        <dbReference type="Proteomes" id="UP000054144"/>
    </source>
</evidence>
<evidence type="ECO:0000256" key="2">
    <source>
        <dbReference type="SAM" id="MobiDB-lite"/>
    </source>
</evidence>
<keyword evidence="1" id="KW-0175">Coiled coil</keyword>